<gene>
    <name evidence="1" type="ORF">ACFPWV_18330</name>
</gene>
<protein>
    <submittedName>
        <fullName evidence="1">Uncharacterized protein</fullName>
    </submittedName>
</protein>
<evidence type="ECO:0000313" key="1">
    <source>
        <dbReference type="EMBL" id="MFC5241857.1"/>
    </source>
</evidence>
<keyword evidence="2" id="KW-1185">Reference proteome</keyword>
<dbReference type="Proteomes" id="UP001596035">
    <property type="component" value="Unassembled WGS sequence"/>
</dbReference>
<accession>A0ABW0DUZ6</accession>
<dbReference type="EMBL" id="JBHSKN010000016">
    <property type="protein sequence ID" value="MFC5241857.1"/>
    <property type="molecule type" value="Genomic_DNA"/>
</dbReference>
<dbReference type="RefSeq" id="WP_344560264.1">
    <property type="nucleotide sequence ID" value="NZ_BAAATG010000017.1"/>
</dbReference>
<name>A0ABW0DUZ6_9ACTN</name>
<proteinExistence type="predicted"/>
<comment type="caution">
    <text evidence="1">The sequence shown here is derived from an EMBL/GenBank/DDBJ whole genome shotgun (WGS) entry which is preliminary data.</text>
</comment>
<reference evidence="2" key="1">
    <citation type="journal article" date="2019" name="Int. J. Syst. Evol. Microbiol.">
        <title>The Global Catalogue of Microorganisms (GCM) 10K type strain sequencing project: providing services to taxonomists for standard genome sequencing and annotation.</title>
        <authorList>
            <consortium name="The Broad Institute Genomics Platform"/>
            <consortium name="The Broad Institute Genome Sequencing Center for Infectious Disease"/>
            <person name="Wu L."/>
            <person name="Ma J."/>
        </authorList>
    </citation>
    <scope>NUCLEOTIDE SEQUENCE [LARGE SCALE GENOMIC DNA]</scope>
    <source>
        <strain evidence="2">CGMCC 4.7131</strain>
    </source>
</reference>
<evidence type="ECO:0000313" key="2">
    <source>
        <dbReference type="Proteomes" id="UP001596035"/>
    </source>
</evidence>
<sequence>MGDEQAEGGCHLVHTVVLIALAATGGGATWGHGKAWARLPCVSRNRRLL</sequence>
<organism evidence="1 2">
    <name type="scientific">Streptomyces atrovirens</name>
    <dbReference type="NCBI Taxonomy" id="285556"/>
    <lineage>
        <taxon>Bacteria</taxon>
        <taxon>Bacillati</taxon>
        <taxon>Actinomycetota</taxon>
        <taxon>Actinomycetes</taxon>
        <taxon>Kitasatosporales</taxon>
        <taxon>Streptomycetaceae</taxon>
        <taxon>Streptomyces</taxon>
    </lineage>
</organism>